<protein>
    <recommendedName>
        <fullName evidence="3">DUF674 domain-containing protein</fullName>
    </recommendedName>
</protein>
<dbReference type="PANTHER" id="PTHR33103">
    <property type="entry name" value="OS01G0153900 PROTEIN"/>
    <property type="match status" value="1"/>
</dbReference>
<sequence>MAGSADVTIRLLIDSKQQRVIFGEADKNLIDFLFNLLSFPLGTVIRLLKNQGMVGCLANLYESVEALNDTYLQPNQSKDTLLKPKVPFSGSALLLPNIESSANEVKLCPHKCGSNFASDDKSLCPNCRSNMTRKCAVIYPPETQTQETHVGELGGFVKGVVTYMVLDDLSVKPMSTISTITLLNKFNIKEVGALEEKLITLDANQGLKLLRASLQSKTVLTDVFLGKTKL</sequence>
<accession>A0ABP0YVZ6</accession>
<dbReference type="Pfam" id="PF05056">
    <property type="entry name" value="DUF674"/>
    <property type="match status" value="1"/>
</dbReference>
<dbReference type="InterPro" id="IPR007750">
    <property type="entry name" value="DUF674"/>
</dbReference>
<evidence type="ECO:0000313" key="1">
    <source>
        <dbReference type="EMBL" id="CAK9323740.1"/>
    </source>
</evidence>
<keyword evidence="2" id="KW-1185">Reference proteome</keyword>
<dbReference type="EMBL" id="OZ021740">
    <property type="protein sequence ID" value="CAK9323740.1"/>
    <property type="molecule type" value="Genomic_DNA"/>
</dbReference>
<reference evidence="1 2" key="1">
    <citation type="submission" date="2024-03" db="EMBL/GenBank/DDBJ databases">
        <authorList>
            <person name="Gkanogiannis A."/>
            <person name="Becerra Lopez-Lavalle L."/>
        </authorList>
    </citation>
    <scope>NUCLEOTIDE SEQUENCE [LARGE SCALE GENOMIC DNA]</scope>
</reference>
<evidence type="ECO:0000313" key="2">
    <source>
        <dbReference type="Proteomes" id="UP001642487"/>
    </source>
</evidence>
<dbReference type="Proteomes" id="UP001642487">
    <property type="component" value="Chromosome 6"/>
</dbReference>
<organism evidence="1 2">
    <name type="scientific">Citrullus colocynthis</name>
    <name type="common">colocynth</name>
    <dbReference type="NCBI Taxonomy" id="252529"/>
    <lineage>
        <taxon>Eukaryota</taxon>
        <taxon>Viridiplantae</taxon>
        <taxon>Streptophyta</taxon>
        <taxon>Embryophyta</taxon>
        <taxon>Tracheophyta</taxon>
        <taxon>Spermatophyta</taxon>
        <taxon>Magnoliopsida</taxon>
        <taxon>eudicotyledons</taxon>
        <taxon>Gunneridae</taxon>
        <taxon>Pentapetalae</taxon>
        <taxon>rosids</taxon>
        <taxon>fabids</taxon>
        <taxon>Cucurbitales</taxon>
        <taxon>Cucurbitaceae</taxon>
        <taxon>Benincaseae</taxon>
        <taxon>Citrullus</taxon>
    </lineage>
</organism>
<gene>
    <name evidence="1" type="ORF">CITCOLO1_LOCUS15939</name>
</gene>
<name>A0ABP0YVZ6_9ROSI</name>
<evidence type="ECO:0008006" key="3">
    <source>
        <dbReference type="Google" id="ProtNLM"/>
    </source>
</evidence>
<proteinExistence type="predicted"/>
<dbReference type="PANTHER" id="PTHR33103:SF19">
    <property type="entry name" value="OS09G0544700 PROTEIN"/>
    <property type="match status" value="1"/>
</dbReference>